<gene>
    <name evidence="2" type="ORF">LIER_19206</name>
</gene>
<dbReference type="PANTHER" id="PTHR47074:SF48">
    <property type="entry name" value="POLYNUCLEOTIDYL TRANSFERASE, RIBONUCLEASE H-LIKE SUPERFAMILY PROTEIN"/>
    <property type="match status" value="1"/>
</dbReference>
<dbReference type="Pfam" id="PF13456">
    <property type="entry name" value="RVT_3"/>
    <property type="match status" value="1"/>
</dbReference>
<dbReference type="EMBL" id="BAABME010004713">
    <property type="protein sequence ID" value="GAA0163308.1"/>
    <property type="molecule type" value="Genomic_DNA"/>
</dbReference>
<dbReference type="CDD" id="cd06222">
    <property type="entry name" value="RNase_H_like"/>
    <property type="match status" value="1"/>
</dbReference>
<dbReference type="SUPFAM" id="SSF53098">
    <property type="entry name" value="Ribonuclease H-like"/>
    <property type="match status" value="1"/>
</dbReference>
<feature type="domain" description="RNase H type-1" evidence="1">
    <location>
        <begin position="71"/>
        <end position="134"/>
    </location>
</feature>
<organism evidence="2 3">
    <name type="scientific">Lithospermum erythrorhizon</name>
    <name type="common">Purple gromwell</name>
    <name type="synonym">Lithospermum officinale var. erythrorhizon</name>
    <dbReference type="NCBI Taxonomy" id="34254"/>
    <lineage>
        <taxon>Eukaryota</taxon>
        <taxon>Viridiplantae</taxon>
        <taxon>Streptophyta</taxon>
        <taxon>Embryophyta</taxon>
        <taxon>Tracheophyta</taxon>
        <taxon>Spermatophyta</taxon>
        <taxon>Magnoliopsida</taxon>
        <taxon>eudicotyledons</taxon>
        <taxon>Gunneridae</taxon>
        <taxon>Pentapetalae</taxon>
        <taxon>asterids</taxon>
        <taxon>lamiids</taxon>
        <taxon>Boraginales</taxon>
        <taxon>Boraginaceae</taxon>
        <taxon>Boraginoideae</taxon>
        <taxon>Lithospermeae</taxon>
        <taxon>Lithospermum</taxon>
    </lineage>
</organism>
<dbReference type="GO" id="GO:0003676">
    <property type="term" value="F:nucleic acid binding"/>
    <property type="evidence" value="ECO:0007669"/>
    <property type="project" value="InterPro"/>
</dbReference>
<reference evidence="2 3" key="1">
    <citation type="submission" date="2024-01" db="EMBL/GenBank/DDBJ databases">
        <title>The complete chloroplast genome sequence of Lithospermum erythrorhizon: insights into the phylogenetic relationship among Boraginaceae species and the maternal lineages of purple gromwells.</title>
        <authorList>
            <person name="Okada T."/>
            <person name="Watanabe K."/>
        </authorList>
    </citation>
    <scope>NUCLEOTIDE SEQUENCE [LARGE SCALE GENOMIC DNA]</scope>
</reference>
<dbReference type="InterPro" id="IPR002156">
    <property type="entry name" value="RNaseH_domain"/>
</dbReference>
<evidence type="ECO:0000313" key="3">
    <source>
        <dbReference type="Proteomes" id="UP001454036"/>
    </source>
</evidence>
<proteinExistence type="predicted"/>
<dbReference type="InterPro" id="IPR012337">
    <property type="entry name" value="RNaseH-like_sf"/>
</dbReference>
<dbReference type="Gene3D" id="3.30.420.10">
    <property type="entry name" value="Ribonuclease H-like superfamily/Ribonuclease H"/>
    <property type="match status" value="1"/>
</dbReference>
<dbReference type="AlphaFoldDB" id="A0AAV3QL80"/>
<protein>
    <recommendedName>
        <fullName evidence="1">RNase H type-1 domain-containing protein</fullName>
    </recommendedName>
</protein>
<comment type="caution">
    <text evidence="2">The sequence shown here is derived from an EMBL/GenBank/DDBJ whole genome shotgun (WGS) entry which is preliminary data.</text>
</comment>
<dbReference type="InterPro" id="IPR052929">
    <property type="entry name" value="RNase_H-like_EbsB-rel"/>
</dbReference>
<evidence type="ECO:0000313" key="2">
    <source>
        <dbReference type="EMBL" id="GAA0163308.1"/>
    </source>
</evidence>
<accession>A0AAV3QL80</accession>
<dbReference type="InterPro" id="IPR044730">
    <property type="entry name" value="RNase_H-like_dom_plant"/>
</dbReference>
<dbReference type="PANTHER" id="PTHR47074">
    <property type="entry name" value="BNAC02G40300D PROTEIN"/>
    <property type="match status" value="1"/>
</dbReference>
<dbReference type="InterPro" id="IPR036397">
    <property type="entry name" value="RNaseH_sf"/>
</dbReference>
<keyword evidence="3" id="KW-1185">Reference proteome</keyword>
<dbReference type="GO" id="GO:0004523">
    <property type="term" value="F:RNA-DNA hybrid ribonuclease activity"/>
    <property type="evidence" value="ECO:0007669"/>
    <property type="project" value="InterPro"/>
</dbReference>
<dbReference type="Proteomes" id="UP001454036">
    <property type="component" value="Unassembled WGS sequence"/>
</dbReference>
<name>A0AAV3QL80_LITER</name>
<evidence type="ECO:0000259" key="1">
    <source>
        <dbReference type="Pfam" id="PF13456"/>
    </source>
</evidence>
<sequence>MWFWWKKRCKIVFGEKEHSLEQAVNLGIQLGKEYMDINGKTTREPRHTVEGAPICHSAGWQKPREGRLKINCDASFVKEQGRRAIRAIVRNENGEFVGAYFKTLPSVLQVIVAEAMAIREGLELATRQGHLDVELVEEIRTQERLLDIKFQYIRRGVNNVADTIAHWNCGSGMKQHGFIFHLIGYYQPYYKTILVRRRAEDATP</sequence>